<dbReference type="RefSeq" id="WP_350381534.1">
    <property type="nucleotide sequence ID" value="NZ_JBELQD010000081.1"/>
</dbReference>
<dbReference type="EMBL" id="JBELQD010000081">
    <property type="protein sequence ID" value="MER2292127.1"/>
    <property type="molecule type" value="Genomic_DNA"/>
</dbReference>
<evidence type="ECO:0000313" key="2">
    <source>
        <dbReference type="Proteomes" id="UP001432995"/>
    </source>
</evidence>
<gene>
    <name evidence="1" type="ORF">ABS770_28115</name>
</gene>
<name>A0ABV1RB91_9HYPH</name>
<organism evidence="1 2">
    <name type="scientific">Methylobacterium brachiatum</name>
    <dbReference type="NCBI Taxonomy" id="269660"/>
    <lineage>
        <taxon>Bacteria</taxon>
        <taxon>Pseudomonadati</taxon>
        <taxon>Pseudomonadota</taxon>
        <taxon>Alphaproteobacteria</taxon>
        <taxon>Hyphomicrobiales</taxon>
        <taxon>Methylobacteriaceae</taxon>
        <taxon>Methylobacterium</taxon>
    </lineage>
</organism>
<dbReference type="Proteomes" id="UP001432995">
    <property type="component" value="Unassembled WGS sequence"/>
</dbReference>
<comment type="caution">
    <text evidence="1">The sequence shown here is derived from an EMBL/GenBank/DDBJ whole genome shotgun (WGS) entry which is preliminary data.</text>
</comment>
<accession>A0ABV1RB91</accession>
<proteinExistence type="predicted"/>
<evidence type="ECO:0008006" key="3">
    <source>
        <dbReference type="Google" id="ProtNLM"/>
    </source>
</evidence>
<sequence length="85" mass="8879">MTYWTRFTSRVGSASTISSSIAHWNIARSALSMVLAAAGVSAFASRMRRTCRGCIIASGAAPLSLAAISSSARFCQPCVEASSFV</sequence>
<evidence type="ECO:0000313" key="1">
    <source>
        <dbReference type="EMBL" id="MER2292127.1"/>
    </source>
</evidence>
<keyword evidence="2" id="KW-1185">Reference proteome</keyword>
<protein>
    <recommendedName>
        <fullName evidence="3">Secreted protein</fullName>
    </recommendedName>
</protein>
<reference evidence="1" key="1">
    <citation type="submission" date="2024-06" db="EMBL/GenBank/DDBJ databases">
        <authorList>
            <person name="Campbell A.G."/>
        </authorList>
    </citation>
    <scope>NUCLEOTIDE SEQUENCE</scope>
    <source>
        <strain evidence="1">EM17</strain>
    </source>
</reference>